<name>A0ABN2Z198_9MICC</name>
<protein>
    <submittedName>
        <fullName evidence="2">Uncharacterized protein</fullName>
    </submittedName>
</protein>
<dbReference type="Proteomes" id="UP001500102">
    <property type="component" value="Unassembled WGS sequence"/>
</dbReference>
<dbReference type="EMBL" id="BAAAQB010000029">
    <property type="protein sequence ID" value="GAA2135234.1"/>
    <property type="molecule type" value="Genomic_DNA"/>
</dbReference>
<gene>
    <name evidence="2" type="ORF">GCM10009825_19410</name>
</gene>
<reference evidence="2 3" key="1">
    <citation type="journal article" date="2019" name="Int. J. Syst. Evol. Microbiol.">
        <title>The Global Catalogue of Microorganisms (GCM) 10K type strain sequencing project: providing services to taxonomists for standard genome sequencing and annotation.</title>
        <authorList>
            <consortium name="The Broad Institute Genomics Platform"/>
            <consortium name="The Broad Institute Genome Sequencing Center for Infectious Disease"/>
            <person name="Wu L."/>
            <person name="Ma J."/>
        </authorList>
    </citation>
    <scope>NUCLEOTIDE SEQUENCE [LARGE SCALE GENOMIC DNA]</scope>
    <source>
        <strain evidence="2 3">JCM 15921</strain>
    </source>
</reference>
<proteinExistence type="predicted"/>
<accession>A0ABN2Z198</accession>
<evidence type="ECO:0000313" key="2">
    <source>
        <dbReference type="EMBL" id="GAA2135234.1"/>
    </source>
</evidence>
<evidence type="ECO:0000256" key="1">
    <source>
        <dbReference type="SAM" id="MobiDB-lite"/>
    </source>
</evidence>
<feature type="region of interest" description="Disordered" evidence="1">
    <location>
        <begin position="1"/>
        <end position="20"/>
    </location>
</feature>
<keyword evidence="3" id="KW-1185">Reference proteome</keyword>
<comment type="caution">
    <text evidence="2">The sequence shown here is derived from an EMBL/GenBank/DDBJ whole genome shotgun (WGS) entry which is preliminary data.</text>
</comment>
<evidence type="ECO:0000313" key="3">
    <source>
        <dbReference type="Proteomes" id="UP001500102"/>
    </source>
</evidence>
<organism evidence="2 3">
    <name type="scientific">Arthrobacter humicola</name>
    <dbReference type="NCBI Taxonomy" id="409291"/>
    <lineage>
        <taxon>Bacteria</taxon>
        <taxon>Bacillati</taxon>
        <taxon>Actinomycetota</taxon>
        <taxon>Actinomycetes</taxon>
        <taxon>Micrococcales</taxon>
        <taxon>Micrococcaceae</taxon>
        <taxon>Arthrobacter</taxon>
    </lineage>
</organism>
<sequence>MPKTAEENNAMPRPEAMKLDATPDRLVPAVAPRAVPVVSPIALPAGSEAGHRAARSWTGAATVRRGADTAFSCQE</sequence>